<comment type="caution">
    <text evidence="2">The sequence shown here is derived from an EMBL/GenBank/DDBJ whole genome shotgun (WGS) entry which is preliminary data.</text>
</comment>
<sequence>MILAIDTSIGSTVAVVEPSGDVRSLAESADALGHAEIIGELLERALAEAGIPSDGITHVAAGMGPGPFTGLRIGIAAARAFALGRGIPVVPVASHTAAALRHIREHGDARPFAIVTDARRRENAVSVYAGTDEHGLPRRVAGPELRPRATDLAADPLLADRAAEIVEVGAVSAADVGRVAALALASRVELPDTEPLYLRSPDVTLSAGPKRVSA</sequence>
<gene>
    <name evidence="2" type="ORF">GCM10010921_13030</name>
</gene>
<dbReference type="SUPFAM" id="SSF53067">
    <property type="entry name" value="Actin-like ATPase domain"/>
    <property type="match status" value="1"/>
</dbReference>
<reference evidence="2" key="1">
    <citation type="journal article" date="2014" name="Int. J. Syst. Evol. Microbiol.">
        <title>Complete genome sequence of Corynebacterium casei LMG S-19264T (=DSM 44701T), isolated from a smear-ripened cheese.</title>
        <authorList>
            <consortium name="US DOE Joint Genome Institute (JGI-PGF)"/>
            <person name="Walter F."/>
            <person name="Albersmeier A."/>
            <person name="Kalinowski J."/>
            <person name="Ruckert C."/>
        </authorList>
    </citation>
    <scope>NUCLEOTIDE SEQUENCE</scope>
    <source>
        <strain evidence="2">CGMCC 1.15794</strain>
    </source>
</reference>
<protein>
    <submittedName>
        <fullName evidence="2">tRNA (Adenosine(37)-N6)-threonylcarbamoyltransferase complex dimerization subunit type 1 TsaB</fullName>
    </submittedName>
</protein>
<keyword evidence="3" id="KW-1185">Reference proteome</keyword>
<proteinExistence type="predicted"/>
<dbReference type="InterPro" id="IPR022496">
    <property type="entry name" value="T6A_TsaB"/>
</dbReference>
<dbReference type="GO" id="GO:0005829">
    <property type="term" value="C:cytosol"/>
    <property type="evidence" value="ECO:0007669"/>
    <property type="project" value="TreeGrafter"/>
</dbReference>
<feature type="domain" description="Gcp-like" evidence="1">
    <location>
        <begin position="33"/>
        <end position="125"/>
    </location>
</feature>
<reference evidence="2" key="2">
    <citation type="submission" date="2020-09" db="EMBL/GenBank/DDBJ databases">
        <authorList>
            <person name="Sun Q."/>
            <person name="Zhou Y."/>
        </authorList>
    </citation>
    <scope>NUCLEOTIDE SEQUENCE</scope>
    <source>
        <strain evidence="2">CGMCC 1.15794</strain>
    </source>
</reference>
<dbReference type="Proteomes" id="UP000657592">
    <property type="component" value="Unassembled WGS sequence"/>
</dbReference>
<name>A0A917MNE5_9MICO</name>
<dbReference type="AlphaFoldDB" id="A0A917MNE5"/>
<dbReference type="PANTHER" id="PTHR11735:SF11">
    <property type="entry name" value="TRNA THREONYLCARBAMOYLADENOSINE BIOSYNTHESIS PROTEIN TSAB"/>
    <property type="match status" value="1"/>
</dbReference>
<evidence type="ECO:0000313" key="3">
    <source>
        <dbReference type="Proteomes" id="UP000657592"/>
    </source>
</evidence>
<dbReference type="Gene3D" id="3.30.420.40">
    <property type="match status" value="2"/>
</dbReference>
<dbReference type="NCBIfam" id="TIGR03725">
    <property type="entry name" value="T6A_YeaZ"/>
    <property type="match status" value="1"/>
</dbReference>
<dbReference type="InterPro" id="IPR043129">
    <property type="entry name" value="ATPase_NBD"/>
</dbReference>
<dbReference type="RefSeq" id="WP_188755469.1">
    <property type="nucleotide sequence ID" value="NZ_BMJY01000004.1"/>
</dbReference>
<dbReference type="GO" id="GO:0002949">
    <property type="term" value="P:tRNA threonylcarbamoyladenosine modification"/>
    <property type="evidence" value="ECO:0007669"/>
    <property type="project" value="InterPro"/>
</dbReference>
<dbReference type="InterPro" id="IPR000905">
    <property type="entry name" value="Gcp-like_dom"/>
</dbReference>
<dbReference type="EMBL" id="BMJY01000004">
    <property type="protein sequence ID" value="GGH40829.1"/>
    <property type="molecule type" value="Genomic_DNA"/>
</dbReference>
<dbReference type="Pfam" id="PF00814">
    <property type="entry name" value="TsaD"/>
    <property type="match status" value="1"/>
</dbReference>
<organism evidence="2 3">
    <name type="scientific">Microbacterium album</name>
    <dbReference type="NCBI Taxonomy" id="2053191"/>
    <lineage>
        <taxon>Bacteria</taxon>
        <taxon>Bacillati</taxon>
        <taxon>Actinomycetota</taxon>
        <taxon>Actinomycetes</taxon>
        <taxon>Micrococcales</taxon>
        <taxon>Microbacteriaceae</taxon>
        <taxon>Microbacterium</taxon>
    </lineage>
</organism>
<dbReference type="PANTHER" id="PTHR11735">
    <property type="entry name" value="TRNA N6-ADENOSINE THREONYLCARBAMOYLTRANSFERASE"/>
    <property type="match status" value="1"/>
</dbReference>
<evidence type="ECO:0000313" key="2">
    <source>
        <dbReference type="EMBL" id="GGH40829.1"/>
    </source>
</evidence>
<accession>A0A917MNE5</accession>
<evidence type="ECO:0000259" key="1">
    <source>
        <dbReference type="Pfam" id="PF00814"/>
    </source>
</evidence>